<protein>
    <submittedName>
        <fullName evidence="5">Uncharacterized protein</fullName>
    </submittedName>
</protein>
<evidence type="ECO:0000313" key="4">
    <source>
        <dbReference type="Proteomes" id="UP000887575"/>
    </source>
</evidence>
<accession>A0AAF3FSE6</accession>
<dbReference type="GO" id="GO:0004812">
    <property type="term" value="F:aminoacyl-tRNA ligase activity"/>
    <property type="evidence" value="ECO:0007669"/>
    <property type="project" value="InterPro"/>
</dbReference>
<dbReference type="InterPro" id="IPR009080">
    <property type="entry name" value="tRNAsynth_Ia_anticodon-bd"/>
</dbReference>
<evidence type="ECO:0000256" key="3">
    <source>
        <dbReference type="SAM" id="Coils"/>
    </source>
</evidence>
<dbReference type="Gene3D" id="1.10.287.380">
    <property type="entry name" value="Valyl-tRNA synthetase, C-terminal domain"/>
    <property type="match status" value="1"/>
</dbReference>
<dbReference type="GO" id="GO:0005524">
    <property type="term" value="F:ATP binding"/>
    <property type="evidence" value="ECO:0007669"/>
    <property type="project" value="UniProtKB-KW"/>
</dbReference>
<dbReference type="WBParaSite" id="MBELARI_LOCUS8633">
    <property type="protein sequence ID" value="MBELARI_LOCUS8633"/>
    <property type="gene ID" value="MBELARI_LOCUS8633"/>
</dbReference>
<keyword evidence="2" id="KW-0067">ATP-binding</keyword>
<evidence type="ECO:0000313" key="5">
    <source>
        <dbReference type="WBParaSite" id="MBELARI_LOCUS8633"/>
    </source>
</evidence>
<name>A0AAF3FSE6_9BILA</name>
<dbReference type="AlphaFoldDB" id="A0AAF3FSE6"/>
<evidence type="ECO:0000256" key="1">
    <source>
        <dbReference type="ARBA" id="ARBA00022741"/>
    </source>
</evidence>
<dbReference type="GO" id="GO:0006418">
    <property type="term" value="P:tRNA aminoacylation for protein translation"/>
    <property type="evidence" value="ECO:0007669"/>
    <property type="project" value="InterPro"/>
</dbReference>
<reference evidence="5" key="1">
    <citation type="submission" date="2024-02" db="UniProtKB">
        <authorList>
            <consortium name="WormBaseParasite"/>
        </authorList>
    </citation>
    <scope>IDENTIFICATION</scope>
</reference>
<dbReference type="InterPro" id="IPR037118">
    <property type="entry name" value="Val-tRNA_synth_C_sf"/>
</dbReference>
<dbReference type="Gene3D" id="1.10.730.10">
    <property type="entry name" value="Isoleucyl-tRNA Synthetase, Domain 1"/>
    <property type="match status" value="1"/>
</dbReference>
<keyword evidence="3" id="KW-0175">Coiled coil</keyword>
<proteinExistence type="predicted"/>
<organism evidence="4 5">
    <name type="scientific">Mesorhabditis belari</name>
    <dbReference type="NCBI Taxonomy" id="2138241"/>
    <lineage>
        <taxon>Eukaryota</taxon>
        <taxon>Metazoa</taxon>
        <taxon>Ecdysozoa</taxon>
        <taxon>Nematoda</taxon>
        <taxon>Chromadorea</taxon>
        <taxon>Rhabditida</taxon>
        <taxon>Rhabditina</taxon>
        <taxon>Rhabditomorpha</taxon>
        <taxon>Rhabditoidea</taxon>
        <taxon>Rhabditidae</taxon>
        <taxon>Mesorhabditinae</taxon>
        <taxon>Mesorhabditis</taxon>
    </lineage>
</organism>
<feature type="coiled-coil region" evidence="3">
    <location>
        <begin position="95"/>
        <end position="147"/>
    </location>
</feature>
<keyword evidence="1" id="KW-0547">Nucleotide-binding</keyword>
<evidence type="ECO:0000256" key="2">
    <source>
        <dbReference type="ARBA" id="ARBA00022840"/>
    </source>
</evidence>
<sequence>MMPFIREEPWQRLPKRPSEKALSIVIAEYPEPAQYPFIDKTLETRVAFAMDVISRRERLLSCDTPLHQTPPLSAIFTFHSGGHYLRHRKGALPKLESKKGKLDGQIAKINELQAKADYETKAPLGVRANNQEKKETLEKELHSLEAALWL</sequence>
<dbReference type="Proteomes" id="UP000887575">
    <property type="component" value="Unassembled WGS sequence"/>
</dbReference>
<dbReference type="SUPFAM" id="SSF47323">
    <property type="entry name" value="Anticodon-binding domain of a subclass of class I aminoacyl-tRNA synthetases"/>
    <property type="match status" value="1"/>
</dbReference>
<keyword evidence="4" id="KW-1185">Reference proteome</keyword>